<keyword evidence="15" id="KW-1185">Reference proteome</keyword>
<dbReference type="GO" id="GO:0016887">
    <property type="term" value="F:ATP hydrolysis activity"/>
    <property type="evidence" value="ECO:0007669"/>
    <property type="project" value="RHEA"/>
</dbReference>
<gene>
    <name evidence="14" type="primary">dnaB</name>
    <name evidence="14" type="ORF">EEI45_02255</name>
</gene>
<dbReference type="InterPro" id="IPR007694">
    <property type="entry name" value="DNA_helicase_DnaB-like_C"/>
</dbReference>
<dbReference type="EMBL" id="CP034234">
    <property type="protein sequence ID" value="AZK43768.1"/>
    <property type="molecule type" value="Genomic_DNA"/>
</dbReference>
<proteinExistence type="inferred from homology"/>
<dbReference type="InterPro" id="IPR007693">
    <property type="entry name" value="DNA_helicase_DnaB-like_N"/>
</dbReference>
<keyword evidence="2 12" id="KW-0639">Primosome</keyword>
<evidence type="ECO:0000256" key="12">
    <source>
        <dbReference type="RuleBase" id="RU362085"/>
    </source>
</evidence>
<reference evidence="14 15" key="1">
    <citation type="journal article" date="2020" name="Int. J. Syst. Evol. Microbiol.">
        <title>Description of Erysipelothrix piscisicarius sp. nov., an emergent fish pathogen, and assessment of virulence using a tiger barb (Puntigrus tetrazona) infection model.</title>
        <authorList>
            <person name="Pomaranski E.K."/>
            <person name="Griffin M.J."/>
            <person name="Camus A.C."/>
            <person name="Armwood A.R."/>
            <person name="Shelley J."/>
            <person name="Waldbieser G.C."/>
            <person name="LaFrentz B.R."/>
            <person name="Garcia J.C."/>
            <person name="Yanong R."/>
            <person name="Soto E."/>
        </authorList>
    </citation>
    <scope>NUCLEOTIDE SEQUENCE [LARGE SCALE GENOMIC DNA]</scope>
    <source>
        <strain evidence="14 15">15TAL0474</strain>
    </source>
</reference>
<dbReference type="KEGG" id="eri:EEI45_02255"/>
<dbReference type="GO" id="GO:0005524">
    <property type="term" value="F:ATP binding"/>
    <property type="evidence" value="ECO:0007669"/>
    <property type="project" value="UniProtKB-UniRule"/>
</dbReference>
<evidence type="ECO:0000256" key="5">
    <source>
        <dbReference type="ARBA" id="ARBA00022801"/>
    </source>
</evidence>
<dbReference type="InterPro" id="IPR036185">
    <property type="entry name" value="DNA_heli_DnaB-like_N_sf"/>
</dbReference>
<dbReference type="GO" id="GO:1990077">
    <property type="term" value="C:primosome complex"/>
    <property type="evidence" value="ECO:0007669"/>
    <property type="project" value="UniProtKB-UniRule"/>
</dbReference>
<comment type="catalytic activity">
    <reaction evidence="10 12">
        <text>ATP + H2O = ADP + phosphate + H(+)</text>
        <dbReference type="Rhea" id="RHEA:13065"/>
        <dbReference type="ChEBI" id="CHEBI:15377"/>
        <dbReference type="ChEBI" id="CHEBI:15378"/>
        <dbReference type="ChEBI" id="CHEBI:30616"/>
        <dbReference type="ChEBI" id="CHEBI:43474"/>
        <dbReference type="ChEBI" id="CHEBI:456216"/>
        <dbReference type="EC" id="5.6.2.3"/>
    </reaction>
</comment>
<dbReference type="Pfam" id="PF03796">
    <property type="entry name" value="DnaB_C"/>
    <property type="match status" value="1"/>
</dbReference>
<protein>
    <recommendedName>
        <fullName evidence="11 12">Replicative DNA helicase</fullName>
        <ecNumber evidence="11 12">5.6.2.3</ecNumber>
    </recommendedName>
</protein>
<dbReference type="NCBIfam" id="TIGR00665">
    <property type="entry name" value="DnaB"/>
    <property type="match status" value="1"/>
</dbReference>
<dbReference type="Proteomes" id="UP000278804">
    <property type="component" value="Chromosome"/>
</dbReference>
<evidence type="ECO:0000256" key="4">
    <source>
        <dbReference type="ARBA" id="ARBA00022741"/>
    </source>
</evidence>
<dbReference type="GO" id="GO:0006269">
    <property type="term" value="P:DNA replication, synthesis of primer"/>
    <property type="evidence" value="ECO:0007669"/>
    <property type="project" value="UniProtKB-UniRule"/>
</dbReference>
<feature type="domain" description="SF4 helicase" evidence="13">
    <location>
        <begin position="174"/>
        <end position="453"/>
    </location>
</feature>
<keyword evidence="6 12" id="KW-0347">Helicase</keyword>
<dbReference type="InterPro" id="IPR027417">
    <property type="entry name" value="P-loop_NTPase"/>
</dbReference>
<dbReference type="EC" id="5.6.2.3" evidence="11 12"/>
<dbReference type="PROSITE" id="PS51199">
    <property type="entry name" value="SF4_HELICASE"/>
    <property type="match status" value="1"/>
</dbReference>
<dbReference type="Pfam" id="PF00772">
    <property type="entry name" value="DnaB"/>
    <property type="match status" value="1"/>
</dbReference>
<accession>A0A3S5HK50</accession>
<sequence>MRKLPYSQDAEMALLGTLLVFPESVAVVEEYDMQVDDFYNTEHQRIFSHMLEIIERGRVLDATTLITRLKDQHEIDSVGGVEYLFALTENSATPASVKHYIEVVQEKAQMRRLIDVGQSIAEKGFDSTTELTALLDEAEQRILEVTRVRRTTEMQQSRDVVREVIDNLNRIRDNHDRITGLKTNYSHLDNVTNGLQRGDLIILAARPSVGKTAFALNLALNAARHNKDEKAGMAIFSLEMPATHLISRMLSAQSSVKSEYLRTGNLNDEQLNNVYAGANVLSKLNIFIDDSSTITVPEIFSKCRKLKAEGNLDMIVIDYIQLITGRGKTESRQQEVSEISRGLKQLAREMDCPVIALSQLSRLVERRDSKIPQLSDLRESGSIEQDADIVMFLYREDYYKDREGEDDDAPQMPKPEQQEVLLKMAKHRNGALADITLMFNASISKFYGVAGEGGRL</sequence>
<keyword evidence="9" id="KW-0413">Isomerase</keyword>
<dbReference type="Gene3D" id="1.10.860.10">
    <property type="entry name" value="DNAb Helicase, Chain A"/>
    <property type="match status" value="1"/>
</dbReference>
<dbReference type="PANTHER" id="PTHR30153">
    <property type="entry name" value="REPLICATIVE DNA HELICASE DNAB"/>
    <property type="match status" value="1"/>
</dbReference>
<evidence type="ECO:0000313" key="15">
    <source>
        <dbReference type="Proteomes" id="UP000278804"/>
    </source>
</evidence>
<dbReference type="CDD" id="cd00984">
    <property type="entry name" value="DnaB_C"/>
    <property type="match status" value="1"/>
</dbReference>
<dbReference type="GO" id="GO:0043139">
    <property type="term" value="F:5'-3' DNA helicase activity"/>
    <property type="evidence" value="ECO:0007669"/>
    <property type="project" value="UniProtKB-EC"/>
</dbReference>
<dbReference type="InterPro" id="IPR007692">
    <property type="entry name" value="DNA_helicase_DnaB"/>
</dbReference>
<dbReference type="InterPro" id="IPR016136">
    <property type="entry name" value="DNA_helicase_N/primase_C"/>
</dbReference>
<evidence type="ECO:0000256" key="3">
    <source>
        <dbReference type="ARBA" id="ARBA00022705"/>
    </source>
</evidence>
<dbReference type="GO" id="GO:0003677">
    <property type="term" value="F:DNA binding"/>
    <property type="evidence" value="ECO:0007669"/>
    <property type="project" value="UniProtKB-UniRule"/>
</dbReference>
<organism evidence="14 15">
    <name type="scientific">Erysipelothrix piscisicarius</name>
    <dbReference type="NCBI Taxonomy" id="2485784"/>
    <lineage>
        <taxon>Bacteria</taxon>
        <taxon>Bacillati</taxon>
        <taxon>Bacillota</taxon>
        <taxon>Erysipelotrichia</taxon>
        <taxon>Erysipelotrichales</taxon>
        <taxon>Erysipelotrichaceae</taxon>
        <taxon>Erysipelothrix</taxon>
    </lineage>
</organism>
<keyword evidence="3 12" id="KW-0235">DNA replication</keyword>
<dbReference type="GO" id="GO:0005829">
    <property type="term" value="C:cytosol"/>
    <property type="evidence" value="ECO:0007669"/>
    <property type="project" value="TreeGrafter"/>
</dbReference>
<evidence type="ECO:0000256" key="9">
    <source>
        <dbReference type="ARBA" id="ARBA00023235"/>
    </source>
</evidence>
<evidence type="ECO:0000313" key="14">
    <source>
        <dbReference type="EMBL" id="AZK43768.1"/>
    </source>
</evidence>
<dbReference type="SUPFAM" id="SSF52540">
    <property type="entry name" value="P-loop containing nucleoside triphosphate hydrolases"/>
    <property type="match status" value="1"/>
</dbReference>
<dbReference type="Gene3D" id="3.40.50.300">
    <property type="entry name" value="P-loop containing nucleotide triphosphate hydrolases"/>
    <property type="match status" value="1"/>
</dbReference>
<keyword evidence="5 12" id="KW-0378">Hydrolase</keyword>
<keyword evidence="4 12" id="KW-0547">Nucleotide-binding</keyword>
<evidence type="ECO:0000256" key="8">
    <source>
        <dbReference type="ARBA" id="ARBA00023125"/>
    </source>
</evidence>
<evidence type="ECO:0000256" key="7">
    <source>
        <dbReference type="ARBA" id="ARBA00022840"/>
    </source>
</evidence>
<evidence type="ECO:0000256" key="6">
    <source>
        <dbReference type="ARBA" id="ARBA00022806"/>
    </source>
</evidence>
<keyword evidence="7 12" id="KW-0067">ATP-binding</keyword>
<evidence type="ECO:0000256" key="1">
    <source>
        <dbReference type="ARBA" id="ARBA00008428"/>
    </source>
</evidence>
<comment type="similarity">
    <text evidence="1 12">Belongs to the helicase family. DnaB subfamily.</text>
</comment>
<evidence type="ECO:0000259" key="13">
    <source>
        <dbReference type="PROSITE" id="PS51199"/>
    </source>
</evidence>
<evidence type="ECO:0000256" key="2">
    <source>
        <dbReference type="ARBA" id="ARBA00022515"/>
    </source>
</evidence>
<dbReference type="RefSeq" id="WP_125163982.1">
    <property type="nucleotide sequence ID" value="NZ_CP034234.1"/>
</dbReference>
<evidence type="ECO:0000256" key="10">
    <source>
        <dbReference type="ARBA" id="ARBA00048954"/>
    </source>
</evidence>
<comment type="function">
    <text evidence="12">The main replicative DNA helicase, it participates in initiation and elongation during chromosome replication. Travels ahead of the DNA replisome, separating dsDNA into templates for DNA synthesis. A processive ATP-dependent 5'-3' DNA helicase it has DNA-dependent ATPase activity.</text>
</comment>
<dbReference type="AlphaFoldDB" id="A0A3S5HK50"/>
<evidence type="ECO:0000256" key="11">
    <source>
        <dbReference type="NCBIfam" id="TIGR00665"/>
    </source>
</evidence>
<keyword evidence="8 12" id="KW-0238">DNA-binding</keyword>
<dbReference type="SUPFAM" id="SSF48024">
    <property type="entry name" value="N-terminal domain of DnaB helicase"/>
    <property type="match status" value="1"/>
</dbReference>
<name>A0A3S5HK50_9FIRM</name>
<dbReference type="PANTHER" id="PTHR30153:SF2">
    <property type="entry name" value="REPLICATIVE DNA HELICASE"/>
    <property type="match status" value="1"/>
</dbReference>